<keyword evidence="3" id="KW-0408">Iron</keyword>
<feature type="domain" description="Radical SAM core" evidence="5">
    <location>
        <begin position="116"/>
        <end position="329"/>
    </location>
</feature>
<evidence type="ECO:0000313" key="6">
    <source>
        <dbReference type="EMBL" id="RGQ58737.1"/>
    </source>
</evidence>
<dbReference type="GO" id="GO:0051536">
    <property type="term" value="F:iron-sulfur cluster binding"/>
    <property type="evidence" value="ECO:0007669"/>
    <property type="project" value="UniProtKB-KW"/>
</dbReference>
<accession>A0A414D788</accession>
<dbReference type="InterPro" id="IPR041881">
    <property type="entry name" value="PqqD_sf"/>
</dbReference>
<dbReference type="Proteomes" id="UP000286137">
    <property type="component" value="Unassembled WGS sequence"/>
</dbReference>
<dbReference type="EMBL" id="QRTJ01000064">
    <property type="protein sequence ID" value="RGQ58737.1"/>
    <property type="molecule type" value="Genomic_DNA"/>
</dbReference>
<evidence type="ECO:0000259" key="5">
    <source>
        <dbReference type="PROSITE" id="PS51918"/>
    </source>
</evidence>
<dbReference type="SFLD" id="SFLDG01216">
    <property type="entry name" value="thioether_bond_formation_requi"/>
    <property type="match status" value="1"/>
</dbReference>
<dbReference type="Gene3D" id="1.10.10.1150">
    <property type="entry name" value="Coenzyme PQQ synthesis protein D (PqqD)"/>
    <property type="match status" value="1"/>
</dbReference>
<name>A0A414D788_MEDGN</name>
<evidence type="ECO:0000313" key="8">
    <source>
        <dbReference type="Proteomes" id="UP000284472"/>
    </source>
</evidence>
<dbReference type="GO" id="GO:0003824">
    <property type="term" value="F:catalytic activity"/>
    <property type="evidence" value="ECO:0007669"/>
    <property type="project" value="InterPro"/>
</dbReference>
<keyword evidence="4" id="KW-0411">Iron-sulfur</keyword>
<comment type="caution">
    <text evidence="7">The sequence shown here is derived from an EMBL/GenBank/DDBJ whole genome shotgun (WGS) entry which is preliminary data.</text>
</comment>
<dbReference type="SFLD" id="SFLDF00516">
    <property type="entry name" value="thurincin_H_(ThnB-like)"/>
    <property type="match status" value="1"/>
</dbReference>
<dbReference type="InterPro" id="IPR050377">
    <property type="entry name" value="Radical_SAM_PqqE_MftC-like"/>
</dbReference>
<dbReference type="RefSeq" id="WP_118014466.1">
    <property type="nucleotide sequence ID" value="NZ_JAQDNS010000043.1"/>
</dbReference>
<dbReference type="Gene3D" id="3.20.20.70">
    <property type="entry name" value="Aldolase class I"/>
    <property type="match status" value="1"/>
</dbReference>
<gene>
    <name evidence="7" type="ORF">DW812_09145</name>
    <name evidence="6" type="ORF">DWY88_17105</name>
</gene>
<evidence type="ECO:0000256" key="2">
    <source>
        <dbReference type="ARBA" id="ARBA00022723"/>
    </source>
</evidence>
<dbReference type="InterPro" id="IPR008792">
    <property type="entry name" value="PQQD"/>
</dbReference>
<dbReference type="GO" id="GO:0046872">
    <property type="term" value="F:metal ion binding"/>
    <property type="evidence" value="ECO:0007669"/>
    <property type="project" value="UniProtKB-KW"/>
</dbReference>
<dbReference type="SUPFAM" id="SSF102114">
    <property type="entry name" value="Radical SAM enzymes"/>
    <property type="match status" value="1"/>
</dbReference>
<evidence type="ECO:0000256" key="4">
    <source>
        <dbReference type="ARBA" id="ARBA00023014"/>
    </source>
</evidence>
<dbReference type="Pfam" id="PF05402">
    <property type="entry name" value="PqqD"/>
    <property type="match status" value="1"/>
</dbReference>
<proteinExistence type="predicted"/>
<reference evidence="8 9" key="1">
    <citation type="submission" date="2018-08" db="EMBL/GenBank/DDBJ databases">
        <title>A genome reference for cultivated species of the human gut microbiota.</title>
        <authorList>
            <person name="Zou Y."/>
            <person name="Xue W."/>
            <person name="Luo G."/>
        </authorList>
    </citation>
    <scope>NUCLEOTIDE SEQUENCE [LARGE SCALE GENOMIC DNA]</scope>
    <source>
        <strain evidence="6 9">AF27-4BH</strain>
        <strain evidence="7 8">AM32-6</strain>
    </source>
</reference>
<dbReference type="EMBL" id="QSIR01000012">
    <property type="protein sequence ID" value="RHD05948.1"/>
    <property type="molecule type" value="Genomic_DNA"/>
</dbReference>
<dbReference type="AlphaFoldDB" id="A0A414D788"/>
<dbReference type="CDD" id="cd01335">
    <property type="entry name" value="Radical_SAM"/>
    <property type="match status" value="1"/>
</dbReference>
<dbReference type="SFLD" id="SFLDG01386">
    <property type="entry name" value="main_SPASM_domain-containing"/>
    <property type="match status" value="1"/>
</dbReference>
<dbReference type="PROSITE" id="PS51918">
    <property type="entry name" value="RADICAL_SAM"/>
    <property type="match status" value="1"/>
</dbReference>
<evidence type="ECO:0000313" key="9">
    <source>
        <dbReference type="Proteomes" id="UP000286137"/>
    </source>
</evidence>
<dbReference type="InterPro" id="IPR058240">
    <property type="entry name" value="rSAM_sf"/>
</dbReference>
<dbReference type="SFLD" id="SFLDS00029">
    <property type="entry name" value="Radical_SAM"/>
    <property type="match status" value="1"/>
</dbReference>
<dbReference type="InterPro" id="IPR006638">
    <property type="entry name" value="Elp3/MiaA/NifB-like_rSAM"/>
</dbReference>
<dbReference type="Pfam" id="PF04055">
    <property type="entry name" value="Radical_SAM"/>
    <property type="match status" value="1"/>
</dbReference>
<dbReference type="PANTHER" id="PTHR11228:SF7">
    <property type="entry name" value="PQQA PEPTIDE CYCLASE"/>
    <property type="match status" value="1"/>
</dbReference>
<dbReference type="SMART" id="SM00729">
    <property type="entry name" value="Elp3"/>
    <property type="match status" value="1"/>
</dbReference>
<evidence type="ECO:0000313" key="7">
    <source>
        <dbReference type="EMBL" id="RHD05948.1"/>
    </source>
</evidence>
<keyword evidence="2" id="KW-0479">Metal-binding</keyword>
<evidence type="ECO:0000256" key="1">
    <source>
        <dbReference type="ARBA" id="ARBA00022691"/>
    </source>
</evidence>
<organism evidence="7 8">
    <name type="scientific">Mediterraneibacter gnavus</name>
    <name type="common">Ruminococcus gnavus</name>
    <dbReference type="NCBI Taxonomy" id="33038"/>
    <lineage>
        <taxon>Bacteria</taxon>
        <taxon>Bacillati</taxon>
        <taxon>Bacillota</taxon>
        <taxon>Clostridia</taxon>
        <taxon>Lachnospirales</taxon>
        <taxon>Lachnospiraceae</taxon>
        <taxon>Mediterraneibacter</taxon>
    </lineage>
</organism>
<keyword evidence="1" id="KW-0949">S-adenosyl-L-methionine</keyword>
<dbReference type="PANTHER" id="PTHR11228">
    <property type="entry name" value="RADICAL SAM DOMAIN PROTEIN"/>
    <property type="match status" value="1"/>
</dbReference>
<dbReference type="InterPro" id="IPR007197">
    <property type="entry name" value="rSAM"/>
</dbReference>
<sequence>MSEYLCWNRKLRIIRYPGDIINLSMDTNKNNHHIMKEDIQQYRVNETAVEIMRLVNGKNTYDDIVAALCDKYKEEEASVQKKLNSFLETISNQYGLKVVTQNEPMERNIVEMNKDVVSPMVASIEITNKCNIRCVHCYGDFGEIPCEVMDLNVVKKILGDLHDIGIRIVEITGGEATTHPKIEEIVEYALELGFEQVSLLTNGVRISDKLIQILEKNKDRVYVQIDLHSLNEEYFSWFTKTPNVLEKVKYNIVVLANKGILMRIATILTPKNIDELVDIADWVHNLGIARYAISPVVSLGRANDGNKELYLNANEAKRAEEQLQKIVTKYDNFLNIITSDYDKQINCGCITSHVVIDSKGHIKICTMDNLSYCNGSIGNVIQDDIKSIFEKNAELLNMLYMMKAPKINSAECQGCKNAGFCNGCLLRGIIKAKEMKEECLWYKNIVPQNIKERFAF</sequence>
<evidence type="ECO:0000256" key="3">
    <source>
        <dbReference type="ARBA" id="ARBA00023004"/>
    </source>
</evidence>
<protein>
    <submittedName>
        <fullName evidence="7">Radical SAM protein</fullName>
    </submittedName>
</protein>
<dbReference type="SFLD" id="SFLDG01067">
    <property type="entry name" value="SPASM/twitch_domain_containing"/>
    <property type="match status" value="1"/>
</dbReference>
<dbReference type="InterPro" id="IPR013785">
    <property type="entry name" value="Aldolase_TIM"/>
</dbReference>
<dbReference type="Proteomes" id="UP000284472">
    <property type="component" value="Unassembled WGS sequence"/>
</dbReference>